<organism evidence="2 3">
    <name type="scientific">Pomacea canaliculata</name>
    <name type="common">Golden apple snail</name>
    <dbReference type="NCBI Taxonomy" id="400727"/>
    <lineage>
        <taxon>Eukaryota</taxon>
        <taxon>Metazoa</taxon>
        <taxon>Spiralia</taxon>
        <taxon>Lophotrochozoa</taxon>
        <taxon>Mollusca</taxon>
        <taxon>Gastropoda</taxon>
        <taxon>Caenogastropoda</taxon>
        <taxon>Architaenioglossa</taxon>
        <taxon>Ampullarioidea</taxon>
        <taxon>Ampullariidae</taxon>
        <taxon>Pomacea</taxon>
    </lineage>
</organism>
<dbReference type="EMBL" id="PZQS01000005">
    <property type="protein sequence ID" value="PVD30406.1"/>
    <property type="molecule type" value="Genomic_DNA"/>
</dbReference>
<evidence type="ECO:0000256" key="1">
    <source>
        <dbReference type="SAM" id="MobiDB-lite"/>
    </source>
</evidence>
<dbReference type="Proteomes" id="UP000245119">
    <property type="component" value="Linkage Group LG5"/>
</dbReference>
<evidence type="ECO:0000313" key="3">
    <source>
        <dbReference type="Proteomes" id="UP000245119"/>
    </source>
</evidence>
<dbReference type="AlphaFoldDB" id="A0A2T7PAH0"/>
<sequence length="116" mass="12661">MHMRGSVEETDLEVTQPSLSAAMMSLTRPPVVVQSSPLVVVDELSLVCETSRHQGASQSGDSASIGGKKVWFVVNRDSPSSMQETESEEEEKDSVCLKVNSDHNGWDEEQHQTSAN</sequence>
<keyword evidence="3" id="KW-1185">Reference proteome</keyword>
<feature type="compositionally biased region" description="Basic and acidic residues" evidence="1">
    <location>
        <begin position="100"/>
        <end position="116"/>
    </location>
</feature>
<protein>
    <submittedName>
        <fullName evidence="2">Uncharacterized protein</fullName>
    </submittedName>
</protein>
<reference evidence="2 3" key="1">
    <citation type="submission" date="2018-04" db="EMBL/GenBank/DDBJ databases">
        <title>The genome of golden apple snail Pomacea canaliculata provides insight into stress tolerance and invasive adaptation.</title>
        <authorList>
            <person name="Liu C."/>
            <person name="Liu B."/>
            <person name="Ren Y."/>
            <person name="Zhang Y."/>
            <person name="Wang H."/>
            <person name="Li S."/>
            <person name="Jiang F."/>
            <person name="Yin L."/>
            <person name="Zhang G."/>
            <person name="Qian W."/>
            <person name="Fan W."/>
        </authorList>
    </citation>
    <scope>NUCLEOTIDE SEQUENCE [LARGE SCALE GENOMIC DNA]</scope>
    <source>
        <strain evidence="2">SZHN2017</strain>
        <tissue evidence="2">Muscle</tissue>
    </source>
</reference>
<feature type="region of interest" description="Disordered" evidence="1">
    <location>
        <begin position="76"/>
        <end position="116"/>
    </location>
</feature>
<evidence type="ECO:0000313" key="2">
    <source>
        <dbReference type="EMBL" id="PVD30406.1"/>
    </source>
</evidence>
<name>A0A2T7PAH0_POMCA</name>
<gene>
    <name evidence="2" type="ORF">C0Q70_09672</name>
</gene>
<accession>A0A2T7PAH0</accession>
<comment type="caution">
    <text evidence="2">The sequence shown here is derived from an EMBL/GenBank/DDBJ whole genome shotgun (WGS) entry which is preliminary data.</text>
</comment>
<proteinExistence type="predicted"/>